<reference evidence="2 3" key="2">
    <citation type="journal article" date="2016" name="Science">
        <title>A bacterium that degrades and assimilates poly(ethylene terephthalate).</title>
        <authorList>
            <person name="Yoshida S."/>
            <person name="Hiraga K."/>
            <person name="Takehana T."/>
            <person name="Taniguchi I."/>
            <person name="Yamaji H."/>
            <person name="Maeda Y."/>
            <person name="Toyohara K."/>
            <person name="Miyamoto K."/>
            <person name="Kimura Y."/>
            <person name="Oda K."/>
        </authorList>
    </citation>
    <scope>NUCLEOTIDE SEQUENCE [LARGE SCALE GENOMIC DNA]</scope>
    <source>
        <strain evidence="3">NBRC 110686 / TISTR 2288 / 201-F6</strain>
    </source>
</reference>
<gene>
    <name evidence="2" type="ORF">ISF6_1072</name>
</gene>
<dbReference type="Pfam" id="PF22688">
    <property type="entry name" value="Hda_lid"/>
    <property type="match status" value="1"/>
</dbReference>
<dbReference type="CDD" id="cd00009">
    <property type="entry name" value="AAA"/>
    <property type="match status" value="1"/>
</dbReference>
<dbReference type="GO" id="GO:0005886">
    <property type="term" value="C:plasma membrane"/>
    <property type="evidence" value="ECO:0007669"/>
    <property type="project" value="TreeGrafter"/>
</dbReference>
<dbReference type="GO" id="GO:0003688">
    <property type="term" value="F:DNA replication origin binding"/>
    <property type="evidence" value="ECO:0007669"/>
    <property type="project" value="TreeGrafter"/>
</dbReference>
<reference evidence="3" key="1">
    <citation type="submission" date="2015-07" db="EMBL/GenBank/DDBJ databases">
        <title>Discovery of a poly(ethylene terephthalate assimilation.</title>
        <authorList>
            <person name="Yoshida S."/>
            <person name="Hiraga K."/>
            <person name="Takehana T."/>
            <person name="Taniguchi I."/>
            <person name="Yamaji H."/>
            <person name="Maeda Y."/>
            <person name="Toyohara K."/>
            <person name="Miyamoto K."/>
            <person name="Kimura Y."/>
            <person name="Oda K."/>
        </authorList>
    </citation>
    <scope>NUCLEOTIDE SEQUENCE [LARGE SCALE GENOMIC DNA]</scope>
    <source>
        <strain evidence="3">NBRC 110686 / TISTR 2288 / 201-F6</strain>
    </source>
</reference>
<name>A0A0K8NTV4_PISS1</name>
<feature type="domain" description="Hda lid" evidence="1">
    <location>
        <begin position="174"/>
        <end position="234"/>
    </location>
</feature>
<evidence type="ECO:0000313" key="2">
    <source>
        <dbReference type="EMBL" id="GAP33817.1"/>
    </source>
</evidence>
<dbReference type="SUPFAM" id="SSF52540">
    <property type="entry name" value="P-loop containing nucleoside triphosphate hydrolases"/>
    <property type="match status" value="1"/>
</dbReference>
<keyword evidence="3" id="KW-1185">Reference proteome</keyword>
<protein>
    <submittedName>
        <fullName evidence="2">DnaA regulatory inactivator Had, DnaA homolog</fullName>
    </submittedName>
</protein>
<evidence type="ECO:0000259" key="1">
    <source>
        <dbReference type="Pfam" id="PF22688"/>
    </source>
</evidence>
<dbReference type="Proteomes" id="UP000037660">
    <property type="component" value="Unassembled WGS sequence"/>
</dbReference>
<dbReference type="STRING" id="1547922.ISF6_1072"/>
<dbReference type="Gene3D" id="1.10.8.60">
    <property type="match status" value="1"/>
</dbReference>
<accession>A0A0K8NTV4</accession>
<dbReference type="Gene3D" id="3.40.50.300">
    <property type="entry name" value="P-loop containing nucleotide triphosphate hydrolases"/>
    <property type="match status" value="1"/>
</dbReference>
<dbReference type="EMBL" id="BBYR01000002">
    <property type="protein sequence ID" value="GAP33817.1"/>
    <property type="molecule type" value="Genomic_DNA"/>
</dbReference>
<dbReference type="AlphaFoldDB" id="A0A0K8NTV4"/>
<dbReference type="RefSeq" id="WP_231637951.1">
    <property type="nucleotide sequence ID" value="NZ_BBYR01000002.1"/>
</dbReference>
<comment type="caution">
    <text evidence="2">The sequence shown here is derived from an EMBL/GenBank/DDBJ whole genome shotgun (WGS) entry which is preliminary data.</text>
</comment>
<dbReference type="InterPro" id="IPR027417">
    <property type="entry name" value="P-loop_NTPase"/>
</dbReference>
<proteinExistence type="predicted"/>
<evidence type="ECO:0000313" key="3">
    <source>
        <dbReference type="Proteomes" id="UP000037660"/>
    </source>
</evidence>
<organism evidence="2 3">
    <name type="scientific">Piscinibacter sakaiensis</name>
    <name type="common">Ideonella sakaiensis</name>
    <dbReference type="NCBI Taxonomy" id="1547922"/>
    <lineage>
        <taxon>Bacteria</taxon>
        <taxon>Pseudomonadati</taxon>
        <taxon>Pseudomonadota</taxon>
        <taxon>Betaproteobacteria</taxon>
        <taxon>Burkholderiales</taxon>
        <taxon>Sphaerotilaceae</taxon>
        <taxon>Piscinibacter</taxon>
    </lineage>
</organism>
<dbReference type="PANTHER" id="PTHR30050:SF5">
    <property type="entry name" value="DNAA REGULATORY INACTIVATOR HDA"/>
    <property type="match status" value="1"/>
</dbReference>
<dbReference type="GO" id="GO:0006270">
    <property type="term" value="P:DNA replication initiation"/>
    <property type="evidence" value="ECO:0007669"/>
    <property type="project" value="TreeGrafter"/>
</dbReference>
<dbReference type="PANTHER" id="PTHR30050">
    <property type="entry name" value="CHROMOSOMAL REPLICATION INITIATOR PROTEIN DNAA"/>
    <property type="match status" value="1"/>
</dbReference>
<dbReference type="InterPro" id="IPR055199">
    <property type="entry name" value="Hda_lid"/>
</dbReference>
<sequence>MNDPAPPATVRPMRQLPLPIHDEPVPTLDSYRPGANAAALALLMELLQQRADGAVPPPAYLWGPPGSGKSHLLQALAAAVREEGGGVLHVDAVGALPGGPEGTELLLLDDCEAYAAERQQAAFALFVDAVARGAWVVAAGRLPPVDLPLRDDLRTRLGWGHVIALQSVDEAAAGEVLAAEAARRGVRLPAELATYLMARFPRDLKTQSTLLQRLEAYALEHQRPLTLPTLRQMLQDDPLR</sequence>